<dbReference type="EMBL" id="OVTA01000073">
    <property type="protein sequence ID" value="SPS02471.1"/>
    <property type="molecule type" value="Genomic_DNA"/>
</dbReference>
<organism evidence="1 2">
    <name type="scientific">Cupriavidus taiwanensis</name>
    <dbReference type="NCBI Taxonomy" id="164546"/>
    <lineage>
        <taxon>Bacteria</taxon>
        <taxon>Pseudomonadati</taxon>
        <taxon>Pseudomonadota</taxon>
        <taxon>Betaproteobacteria</taxon>
        <taxon>Burkholderiales</taxon>
        <taxon>Burkholderiaceae</taxon>
        <taxon>Cupriavidus</taxon>
    </lineage>
</organism>
<sequence>MRALVEPICRGRNHWRQEFKNRLVFEQFVQGRGFWKSWVAWDGGDARCASRWAAVDSSQGWGT</sequence>
<reference evidence="1 2" key="1">
    <citation type="submission" date="2018-01" db="EMBL/GenBank/DDBJ databases">
        <authorList>
            <person name="Gaut B.S."/>
            <person name="Morton B.R."/>
            <person name="Clegg M.T."/>
            <person name="Duvall M.R."/>
        </authorList>
    </citation>
    <scope>NUCLEOTIDE SEQUENCE [LARGE SCALE GENOMIC DNA]</scope>
    <source>
        <strain evidence="1">Cupriavidus taiwanensis cmp 52</strain>
    </source>
</reference>
<dbReference type="AlphaFoldDB" id="A0A375JD31"/>
<name>A0A375JD31_9BURK</name>
<gene>
    <name evidence="1" type="ORF">CBM2634_U100014</name>
</gene>
<evidence type="ECO:0000313" key="1">
    <source>
        <dbReference type="EMBL" id="SPS02471.1"/>
    </source>
</evidence>
<dbReference type="Proteomes" id="UP000256805">
    <property type="component" value="Unassembled WGS sequence"/>
</dbReference>
<evidence type="ECO:0000313" key="2">
    <source>
        <dbReference type="Proteomes" id="UP000256805"/>
    </source>
</evidence>
<proteinExistence type="predicted"/>
<accession>A0A375JD31</accession>
<protein>
    <submittedName>
        <fullName evidence="1">Uncharacterized protein</fullName>
    </submittedName>
</protein>